<keyword evidence="12" id="KW-1185">Reference proteome</keyword>
<accession>A0A9P8Y7K0</accession>
<dbReference type="GO" id="GO:0016567">
    <property type="term" value="P:protein ubiquitination"/>
    <property type="evidence" value="ECO:0007669"/>
    <property type="project" value="InterPro"/>
</dbReference>
<feature type="region of interest" description="Disordered" evidence="9">
    <location>
        <begin position="105"/>
        <end position="133"/>
    </location>
</feature>
<protein>
    <recommendedName>
        <fullName evidence="2">RBR-type E3 ubiquitin transferase</fullName>
        <ecNumber evidence="2">2.3.2.31</ecNumber>
    </recommendedName>
</protein>
<evidence type="ECO:0000256" key="3">
    <source>
        <dbReference type="ARBA" id="ARBA00022679"/>
    </source>
</evidence>
<evidence type="ECO:0000256" key="5">
    <source>
        <dbReference type="ARBA" id="ARBA00022737"/>
    </source>
</evidence>
<keyword evidence="5" id="KW-0677">Repeat</keyword>
<comment type="catalytic activity">
    <reaction evidence="1">
        <text>[E2 ubiquitin-conjugating enzyme]-S-ubiquitinyl-L-cysteine + [acceptor protein]-L-lysine = [E2 ubiquitin-conjugating enzyme]-L-cysteine + [acceptor protein]-N(6)-ubiquitinyl-L-lysine.</text>
        <dbReference type="EC" id="2.3.2.31"/>
    </reaction>
</comment>
<evidence type="ECO:0000313" key="12">
    <source>
        <dbReference type="Proteomes" id="UP000756346"/>
    </source>
</evidence>
<keyword evidence="3" id="KW-0808">Transferase</keyword>
<gene>
    <name evidence="11" type="ORF">B0I36DRAFT_286721</name>
</gene>
<evidence type="ECO:0000256" key="6">
    <source>
        <dbReference type="ARBA" id="ARBA00022771"/>
    </source>
</evidence>
<dbReference type="AlphaFoldDB" id="A0A9P8Y7K0"/>
<proteinExistence type="predicted"/>
<dbReference type="RefSeq" id="XP_046013461.1">
    <property type="nucleotide sequence ID" value="XM_046151611.1"/>
</dbReference>
<evidence type="ECO:0000259" key="10">
    <source>
        <dbReference type="PROSITE" id="PS51873"/>
    </source>
</evidence>
<organism evidence="11 12">
    <name type="scientific">Microdochium trichocladiopsis</name>
    <dbReference type="NCBI Taxonomy" id="1682393"/>
    <lineage>
        <taxon>Eukaryota</taxon>
        <taxon>Fungi</taxon>
        <taxon>Dikarya</taxon>
        <taxon>Ascomycota</taxon>
        <taxon>Pezizomycotina</taxon>
        <taxon>Sordariomycetes</taxon>
        <taxon>Xylariomycetidae</taxon>
        <taxon>Xylariales</taxon>
        <taxon>Microdochiaceae</taxon>
        <taxon>Microdochium</taxon>
    </lineage>
</organism>
<sequence>MQHDTPPNMSSMDDATAALILQLLHEDSQNAVADMVGKGKQVAGAETDNQMAMRLFLEEEVQKAETLVADRIMTRSLQTAVRLDGEACVLAQRQERMATHDRDLSISLSGSHGGAAAGSAVENKEEGSGASDTDDYEQLIEKMAHLYVAAQHTDDIEARHDNDDNETSSFAGDQPESSAWAASREAGRAPQLQRQTTSGHKDPMHQCNSCMERKHHAELATVPCKHEYCRDCLQQLFRHAITDEVYFPPRCCKLAIRPGHQIRLFLTGNLVREFEFKAVEFSTPRRTYCHDPSCAAFVPPSHCLNAVATCTLCARQTCTTCKQAAHGGDCPNDDALQSVIELARQQGWQRCQQCWSMVDLSMGCNHMSCRCGFQFCYVCGAEWKTCQCDQWDERRLFERAAEIDARHHPRVARERPNPRIAALMEDLRINHECTHERWRGRPGPRRCEECFHLMPQFIYECRQCHVMACRRCRFHRM</sequence>
<evidence type="ECO:0000256" key="1">
    <source>
        <dbReference type="ARBA" id="ARBA00001798"/>
    </source>
</evidence>
<dbReference type="InterPro" id="IPR002867">
    <property type="entry name" value="IBR_dom"/>
</dbReference>
<dbReference type="PROSITE" id="PS00518">
    <property type="entry name" value="ZF_RING_1"/>
    <property type="match status" value="1"/>
</dbReference>
<dbReference type="Pfam" id="PF26200">
    <property type="entry name" value="Rcat_RNF216"/>
    <property type="match status" value="1"/>
</dbReference>
<keyword evidence="4" id="KW-0479">Metal-binding</keyword>
<evidence type="ECO:0000256" key="8">
    <source>
        <dbReference type="ARBA" id="ARBA00022833"/>
    </source>
</evidence>
<dbReference type="Gene3D" id="3.30.40.10">
    <property type="entry name" value="Zinc/RING finger domain, C3HC4 (zinc finger)"/>
    <property type="match status" value="1"/>
</dbReference>
<dbReference type="InterPro" id="IPR017907">
    <property type="entry name" value="Znf_RING_CS"/>
</dbReference>
<dbReference type="SUPFAM" id="SSF57850">
    <property type="entry name" value="RING/U-box"/>
    <property type="match status" value="2"/>
</dbReference>
<dbReference type="PROSITE" id="PS51873">
    <property type="entry name" value="TRIAD"/>
    <property type="match status" value="1"/>
</dbReference>
<dbReference type="Proteomes" id="UP000756346">
    <property type="component" value="Unassembled WGS sequence"/>
</dbReference>
<dbReference type="Gene3D" id="1.20.120.1750">
    <property type="match status" value="1"/>
</dbReference>
<keyword evidence="8" id="KW-0862">Zinc</keyword>
<keyword evidence="6" id="KW-0863">Zinc-finger</keyword>
<evidence type="ECO:0000256" key="2">
    <source>
        <dbReference type="ARBA" id="ARBA00012251"/>
    </source>
</evidence>
<feature type="domain" description="RING-type" evidence="10">
    <location>
        <begin position="203"/>
        <end position="392"/>
    </location>
</feature>
<dbReference type="InterPro" id="IPR013083">
    <property type="entry name" value="Znf_RING/FYVE/PHD"/>
</dbReference>
<dbReference type="PANTHER" id="PTHR11685">
    <property type="entry name" value="RBR FAMILY RING FINGER AND IBR DOMAIN-CONTAINING"/>
    <property type="match status" value="1"/>
</dbReference>
<dbReference type="GeneID" id="70181157"/>
<name>A0A9P8Y7K0_9PEZI</name>
<feature type="compositionally biased region" description="Polar residues" evidence="9">
    <location>
        <begin position="167"/>
        <end position="177"/>
    </location>
</feature>
<dbReference type="CDD" id="cd22584">
    <property type="entry name" value="Rcat_RBR_unk"/>
    <property type="match status" value="1"/>
</dbReference>
<feature type="region of interest" description="Disordered" evidence="9">
    <location>
        <begin position="159"/>
        <end position="203"/>
    </location>
</feature>
<dbReference type="OrthoDB" id="10009520at2759"/>
<dbReference type="InterPro" id="IPR031127">
    <property type="entry name" value="E3_UB_ligase_RBR"/>
</dbReference>
<comment type="caution">
    <text evidence="11">The sequence shown here is derived from an EMBL/GenBank/DDBJ whole genome shotgun (WGS) entry which is preliminary data.</text>
</comment>
<dbReference type="CDD" id="cd20335">
    <property type="entry name" value="BRcat_RBR"/>
    <property type="match status" value="1"/>
</dbReference>
<evidence type="ECO:0000256" key="7">
    <source>
        <dbReference type="ARBA" id="ARBA00022786"/>
    </source>
</evidence>
<reference evidence="11" key="1">
    <citation type="journal article" date="2021" name="Nat. Commun.">
        <title>Genetic determinants of endophytism in the Arabidopsis root mycobiome.</title>
        <authorList>
            <person name="Mesny F."/>
            <person name="Miyauchi S."/>
            <person name="Thiergart T."/>
            <person name="Pickel B."/>
            <person name="Atanasova L."/>
            <person name="Karlsson M."/>
            <person name="Huettel B."/>
            <person name="Barry K.W."/>
            <person name="Haridas S."/>
            <person name="Chen C."/>
            <person name="Bauer D."/>
            <person name="Andreopoulos W."/>
            <person name="Pangilinan J."/>
            <person name="LaButti K."/>
            <person name="Riley R."/>
            <person name="Lipzen A."/>
            <person name="Clum A."/>
            <person name="Drula E."/>
            <person name="Henrissat B."/>
            <person name="Kohler A."/>
            <person name="Grigoriev I.V."/>
            <person name="Martin F.M."/>
            <person name="Hacquard S."/>
        </authorList>
    </citation>
    <scope>NUCLEOTIDE SEQUENCE</scope>
    <source>
        <strain evidence="11">MPI-CAGE-CH-0230</strain>
    </source>
</reference>
<keyword evidence="7" id="KW-0833">Ubl conjugation pathway</keyword>
<evidence type="ECO:0000256" key="9">
    <source>
        <dbReference type="SAM" id="MobiDB-lite"/>
    </source>
</evidence>
<evidence type="ECO:0000313" key="11">
    <source>
        <dbReference type="EMBL" id="KAH7032629.1"/>
    </source>
</evidence>
<evidence type="ECO:0000256" key="4">
    <source>
        <dbReference type="ARBA" id="ARBA00022723"/>
    </source>
</evidence>
<dbReference type="InterPro" id="IPR044066">
    <property type="entry name" value="TRIAD_supradom"/>
</dbReference>
<dbReference type="GO" id="GO:0061630">
    <property type="term" value="F:ubiquitin protein ligase activity"/>
    <property type="evidence" value="ECO:0007669"/>
    <property type="project" value="UniProtKB-EC"/>
</dbReference>
<dbReference type="GO" id="GO:0008270">
    <property type="term" value="F:zinc ion binding"/>
    <property type="evidence" value="ECO:0007669"/>
    <property type="project" value="UniProtKB-KW"/>
</dbReference>
<dbReference type="EC" id="2.3.2.31" evidence="2"/>
<dbReference type="EMBL" id="JAGTJQ010000004">
    <property type="protein sequence ID" value="KAH7032629.1"/>
    <property type="molecule type" value="Genomic_DNA"/>
</dbReference>
<dbReference type="Pfam" id="PF01485">
    <property type="entry name" value="IBR"/>
    <property type="match status" value="1"/>
</dbReference>